<reference evidence="5 6" key="1">
    <citation type="submission" date="2018-06" db="EMBL/GenBank/DDBJ databases">
        <authorList>
            <consortium name="Pathogen Informatics"/>
            <person name="Doyle S."/>
        </authorList>
    </citation>
    <scope>NUCLEOTIDE SEQUENCE [LARGE SCALE GENOMIC DNA]</scope>
    <source>
        <strain evidence="5 6">NCTC11388</strain>
    </source>
</reference>
<dbReference type="Proteomes" id="UP000254893">
    <property type="component" value="Unassembled WGS sequence"/>
</dbReference>
<dbReference type="EMBL" id="UGYW01000002">
    <property type="protein sequence ID" value="SUJ26515.1"/>
    <property type="molecule type" value="Genomic_DNA"/>
</dbReference>
<dbReference type="AlphaFoldDB" id="A0A380CQB5"/>
<evidence type="ECO:0000256" key="1">
    <source>
        <dbReference type="ARBA" id="ARBA00022612"/>
    </source>
</evidence>
<keyword evidence="1" id="KW-1188">Viral release from host cell</keyword>
<evidence type="ECO:0000313" key="6">
    <source>
        <dbReference type="Proteomes" id="UP000254893"/>
    </source>
</evidence>
<keyword evidence="2 5" id="KW-0645">Protease</keyword>
<keyword evidence="3" id="KW-0378">Hydrolase</keyword>
<evidence type="ECO:0000256" key="2">
    <source>
        <dbReference type="ARBA" id="ARBA00022670"/>
    </source>
</evidence>
<evidence type="ECO:0000313" key="5">
    <source>
        <dbReference type="EMBL" id="SUJ26515.1"/>
    </source>
</evidence>
<feature type="domain" description="Prohead serine protease" evidence="4">
    <location>
        <begin position="36"/>
        <end position="128"/>
    </location>
</feature>
<accession>A0A380CQB5</accession>
<gene>
    <name evidence="5" type="ORF">NCTC11388_03967</name>
</gene>
<organism evidence="5 6">
    <name type="scientific">Sphingobacterium spiritivorum</name>
    <name type="common">Flavobacterium spiritivorum</name>
    <dbReference type="NCBI Taxonomy" id="258"/>
    <lineage>
        <taxon>Bacteria</taxon>
        <taxon>Pseudomonadati</taxon>
        <taxon>Bacteroidota</taxon>
        <taxon>Sphingobacteriia</taxon>
        <taxon>Sphingobacteriales</taxon>
        <taxon>Sphingobacteriaceae</taxon>
        <taxon>Sphingobacterium</taxon>
    </lineage>
</organism>
<dbReference type="Pfam" id="PF04586">
    <property type="entry name" value="Peptidase_S78"/>
    <property type="match status" value="1"/>
</dbReference>
<dbReference type="InterPro" id="IPR054613">
    <property type="entry name" value="Peptidase_S78_dom"/>
</dbReference>
<dbReference type="RefSeq" id="WP_115171332.1">
    <property type="nucleotide sequence ID" value="NZ_UGYW01000002.1"/>
</dbReference>
<dbReference type="GO" id="GO:0008233">
    <property type="term" value="F:peptidase activity"/>
    <property type="evidence" value="ECO:0007669"/>
    <property type="project" value="UniProtKB-KW"/>
</dbReference>
<sequence>MPTFVFNDETEVNSYGFRIPNKGINLKRFKANPVMLDQHYNSTRAVLGAWKNIRIEDTKLQGDSDFDSEDADAQKIEGKVERGYIKGASMGVTFNRDYMQLNPDGTWELTKCELYEVSIVAIPSNKNSLTLFAETGEILSEDAIKLSISELSQAQDFTTNKSNRKMEKIILSATALVAMGLSVAPENNSDLSAAIERMAAKLSSESAALSAEKTAHDATKAELKKTAEAQAKALIQQAKLEGKVTADEEADMIKEATENYALTARMLSKIPAKVSLAGKLSNTEGADGKVKTIDDFEKLPNEAKLAFKNENPEAYKALFKKA</sequence>
<name>A0A380CQB5_SPHSI</name>
<evidence type="ECO:0000256" key="3">
    <source>
        <dbReference type="ARBA" id="ARBA00022801"/>
    </source>
</evidence>
<proteinExistence type="predicted"/>
<dbReference type="GO" id="GO:0006508">
    <property type="term" value="P:proteolysis"/>
    <property type="evidence" value="ECO:0007669"/>
    <property type="project" value="UniProtKB-KW"/>
</dbReference>
<protein>
    <submittedName>
        <fullName evidence="5">Phage prohead protease, HK97 family</fullName>
    </submittedName>
</protein>
<evidence type="ECO:0000259" key="4">
    <source>
        <dbReference type="Pfam" id="PF04586"/>
    </source>
</evidence>